<gene>
    <name evidence="2" type="ORF">EAH78_00855</name>
</gene>
<feature type="compositionally biased region" description="Basic residues" evidence="1">
    <location>
        <begin position="80"/>
        <end position="89"/>
    </location>
</feature>
<evidence type="ECO:0000313" key="2">
    <source>
        <dbReference type="EMBL" id="TPG81483.1"/>
    </source>
</evidence>
<dbReference type="Proteomes" id="UP000317933">
    <property type="component" value="Unassembled WGS sequence"/>
</dbReference>
<feature type="region of interest" description="Disordered" evidence="1">
    <location>
        <begin position="36"/>
        <end position="89"/>
    </location>
</feature>
<evidence type="ECO:0000313" key="3">
    <source>
        <dbReference type="Proteomes" id="UP000317933"/>
    </source>
</evidence>
<dbReference type="EMBL" id="RCZE01000001">
    <property type="protein sequence ID" value="TPG81483.1"/>
    <property type="molecule type" value="Genomic_DNA"/>
</dbReference>
<name>A0A502I5W4_9PSED</name>
<proteinExistence type="predicted"/>
<dbReference type="AlphaFoldDB" id="A0A502I5W4"/>
<evidence type="ECO:0000256" key="1">
    <source>
        <dbReference type="SAM" id="MobiDB-lite"/>
    </source>
</evidence>
<comment type="caution">
    <text evidence="2">The sequence shown here is derived from an EMBL/GenBank/DDBJ whole genome shotgun (WGS) entry which is preliminary data.</text>
</comment>
<reference evidence="2 3" key="1">
    <citation type="journal article" date="2019" name="Environ. Microbiol.">
        <title>Species interactions and distinct microbial communities in high Arctic permafrost affected cryosols are associated with the CH4 and CO2 gas fluxes.</title>
        <authorList>
            <person name="Altshuler I."/>
            <person name="Hamel J."/>
            <person name="Turney S."/>
            <person name="Magnuson E."/>
            <person name="Levesque R."/>
            <person name="Greer C."/>
            <person name="Whyte L.G."/>
        </authorList>
    </citation>
    <scope>NUCLEOTIDE SEQUENCE [LARGE SCALE GENOMIC DNA]</scope>
    <source>
        <strain evidence="2 3">E3</strain>
    </source>
</reference>
<sequence>MNHSFVEPVRAPSRASPLPHLTEFLQRNTVECGSGLAREGAISNTENPTAVTPAAQTPPRYTLDTAQTPLSPGQPPAPVPHRRLRHPVR</sequence>
<feature type="compositionally biased region" description="Low complexity" evidence="1">
    <location>
        <begin position="48"/>
        <end position="59"/>
    </location>
</feature>
<accession>A0A502I5W4</accession>
<protein>
    <submittedName>
        <fullName evidence="2">Uncharacterized protein</fullName>
    </submittedName>
</protein>
<organism evidence="2 3">
    <name type="scientific">Pseudomonas arsenicoxydans</name>
    <dbReference type="NCBI Taxonomy" id="702115"/>
    <lineage>
        <taxon>Bacteria</taxon>
        <taxon>Pseudomonadati</taxon>
        <taxon>Pseudomonadota</taxon>
        <taxon>Gammaproteobacteria</taxon>
        <taxon>Pseudomonadales</taxon>
        <taxon>Pseudomonadaceae</taxon>
        <taxon>Pseudomonas</taxon>
    </lineage>
</organism>